<dbReference type="PANTHER" id="PTHR48476:SF1">
    <property type="entry name" value="SHORT-CHAIN DEHYDROGENASE TIC 32, CHLOROPLASTIC-LIKE"/>
    <property type="match status" value="1"/>
</dbReference>
<name>A0AAJ6UG10_POPEU</name>
<dbReference type="InterPro" id="IPR002347">
    <property type="entry name" value="SDR_fam"/>
</dbReference>
<evidence type="ECO:0000313" key="3">
    <source>
        <dbReference type="RefSeq" id="XP_011029302.1"/>
    </source>
</evidence>
<accession>A0AAJ6UG10</accession>
<dbReference type="PRINTS" id="PR00081">
    <property type="entry name" value="GDHRDH"/>
</dbReference>
<dbReference type="GeneID" id="105129068"/>
<dbReference type="SUPFAM" id="SSF51735">
    <property type="entry name" value="NAD(P)-binding Rossmann-fold domains"/>
    <property type="match status" value="1"/>
</dbReference>
<dbReference type="InterPro" id="IPR055280">
    <property type="entry name" value="TIC32"/>
</dbReference>
<dbReference type="AlphaFoldDB" id="A0AAJ6UG10"/>
<dbReference type="KEGG" id="peu:105129068"/>
<dbReference type="PRINTS" id="PR00080">
    <property type="entry name" value="SDRFAMILY"/>
</dbReference>
<reference evidence="3" key="1">
    <citation type="submission" date="2025-08" db="UniProtKB">
        <authorList>
            <consortium name="RefSeq"/>
        </authorList>
    </citation>
    <scope>IDENTIFICATION</scope>
</reference>
<dbReference type="Gene3D" id="3.40.50.720">
    <property type="entry name" value="NAD(P)-binding Rossmann-like Domain"/>
    <property type="match status" value="1"/>
</dbReference>
<dbReference type="Pfam" id="PF00106">
    <property type="entry name" value="adh_short"/>
    <property type="match status" value="1"/>
</dbReference>
<dbReference type="PANTHER" id="PTHR48476">
    <property type="entry name" value="SHORT-CHAIN DEHYDROGENASE TIC 32, CHLOROPLASTIC-LIKE"/>
    <property type="match status" value="1"/>
</dbReference>
<sequence>MWLFGWKGPSGFSASSTAEEVTQGIDGTGLTAIVTGASSGIGAETTRVLALRGVHVVMAVRNLDAGRNGKEAMLKEIPKAKIDVMELDLSSMASVRNFASEYTSLGLPLNILINNAGVLSSPSKLSEDNIELLFATNHIGMFSLTFNIETFGHFLLTNLLLEIMKNTAQKSKQEGRIINVSSVGHRIVSREGICFDKIYNEASWFSYGQSKLANILHANELARRLKEEGEEITANSLHPGAIHTNLLRHQGFVNAIFSLFGKYMTKNVQQGAATTCYIALHPQVKGMSGNYFMDSNIAEPSSQAKDAELAKKLWDFSLIITDKK</sequence>
<dbReference type="RefSeq" id="XP_011029302.1">
    <property type="nucleotide sequence ID" value="XM_011031000.1"/>
</dbReference>
<dbReference type="CDD" id="cd05327">
    <property type="entry name" value="retinol-DH_like_SDR_c_like"/>
    <property type="match status" value="1"/>
</dbReference>
<evidence type="ECO:0000313" key="2">
    <source>
        <dbReference type="Proteomes" id="UP000694918"/>
    </source>
</evidence>
<dbReference type="Proteomes" id="UP000694918">
    <property type="component" value="Unplaced"/>
</dbReference>
<evidence type="ECO:0000256" key="1">
    <source>
        <dbReference type="RuleBase" id="RU000363"/>
    </source>
</evidence>
<protein>
    <submittedName>
        <fullName evidence="3">Short-chain dehydrogenase TIC 32, chloroplastic-like</fullName>
    </submittedName>
</protein>
<dbReference type="InterPro" id="IPR036291">
    <property type="entry name" value="NAD(P)-bd_dom_sf"/>
</dbReference>
<keyword evidence="2" id="KW-1185">Reference proteome</keyword>
<organism evidence="2 3">
    <name type="scientific">Populus euphratica</name>
    <name type="common">Euphrates poplar</name>
    <dbReference type="NCBI Taxonomy" id="75702"/>
    <lineage>
        <taxon>Eukaryota</taxon>
        <taxon>Viridiplantae</taxon>
        <taxon>Streptophyta</taxon>
        <taxon>Embryophyta</taxon>
        <taxon>Tracheophyta</taxon>
        <taxon>Spermatophyta</taxon>
        <taxon>Magnoliopsida</taxon>
        <taxon>eudicotyledons</taxon>
        <taxon>Gunneridae</taxon>
        <taxon>Pentapetalae</taxon>
        <taxon>rosids</taxon>
        <taxon>fabids</taxon>
        <taxon>Malpighiales</taxon>
        <taxon>Salicaceae</taxon>
        <taxon>Saliceae</taxon>
        <taxon>Populus</taxon>
    </lineage>
</organism>
<comment type="similarity">
    <text evidence="1">Belongs to the short-chain dehydrogenases/reductases (SDR) family.</text>
</comment>
<proteinExistence type="inferred from homology"/>
<gene>
    <name evidence="3" type="primary">LOC105129068</name>
</gene>